<organism evidence="1 2">
    <name type="scientific">Cetraspora pellucida</name>
    <dbReference type="NCBI Taxonomy" id="1433469"/>
    <lineage>
        <taxon>Eukaryota</taxon>
        <taxon>Fungi</taxon>
        <taxon>Fungi incertae sedis</taxon>
        <taxon>Mucoromycota</taxon>
        <taxon>Glomeromycotina</taxon>
        <taxon>Glomeromycetes</taxon>
        <taxon>Diversisporales</taxon>
        <taxon>Gigasporaceae</taxon>
        <taxon>Cetraspora</taxon>
    </lineage>
</organism>
<protein>
    <submittedName>
        <fullName evidence="1">18144_t:CDS:1</fullName>
    </submittedName>
</protein>
<comment type="caution">
    <text evidence="1">The sequence shown here is derived from an EMBL/GenBank/DDBJ whole genome shotgun (WGS) entry which is preliminary data.</text>
</comment>
<feature type="non-terminal residue" evidence="1">
    <location>
        <position position="1"/>
    </location>
</feature>
<proteinExistence type="predicted"/>
<dbReference type="EMBL" id="CAJVPW010040926">
    <property type="protein sequence ID" value="CAG8747208.1"/>
    <property type="molecule type" value="Genomic_DNA"/>
</dbReference>
<keyword evidence="2" id="KW-1185">Reference proteome</keyword>
<sequence length="115" mass="13847">ARVQDIAELEKILKRSIKLLDITHSTIFNSKKYRSDKYEKIRMIVYKQYQKRIINEEKKSILSEFLKVVDLAEQVFSANHAESRLANEINKWHPTSEKINDIIRQTYVEYRHDEH</sequence>
<name>A0ACA9QDV8_9GLOM</name>
<accession>A0ACA9QDV8</accession>
<evidence type="ECO:0000313" key="2">
    <source>
        <dbReference type="Proteomes" id="UP000789366"/>
    </source>
</evidence>
<dbReference type="Proteomes" id="UP000789366">
    <property type="component" value="Unassembled WGS sequence"/>
</dbReference>
<gene>
    <name evidence="1" type="ORF">SPELUC_LOCUS14217</name>
</gene>
<evidence type="ECO:0000313" key="1">
    <source>
        <dbReference type="EMBL" id="CAG8747208.1"/>
    </source>
</evidence>
<reference evidence="1" key="1">
    <citation type="submission" date="2021-06" db="EMBL/GenBank/DDBJ databases">
        <authorList>
            <person name="Kallberg Y."/>
            <person name="Tangrot J."/>
            <person name="Rosling A."/>
        </authorList>
    </citation>
    <scope>NUCLEOTIDE SEQUENCE</scope>
    <source>
        <strain evidence="1">28 12/20/2015</strain>
    </source>
</reference>